<feature type="domain" description="EVE" evidence="1">
    <location>
        <begin position="2"/>
        <end position="132"/>
    </location>
</feature>
<dbReference type="Proteomes" id="UP000189464">
    <property type="component" value="Chromosome"/>
</dbReference>
<dbReference type="Pfam" id="PF01878">
    <property type="entry name" value="EVE"/>
    <property type="match status" value="1"/>
</dbReference>
<dbReference type="Gene3D" id="3.10.590.10">
    <property type="entry name" value="ph1033 like domains"/>
    <property type="match status" value="1"/>
</dbReference>
<dbReference type="PANTHER" id="PTHR14087">
    <property type="entry name" value="THYMOCYTE NUCLEAR PROTEIN 1"/>
    <property type="match status" value="1"/>
</dbReference>
<dbReference type="CDD" id="cd21133">
    <property type="entry name" value="EVE"/>
    <property type="match status" value="1"/>
</dbReference>
<keyword evidence="3" id="KW-1185">Reference proteome</keyword>
<dbReference type="EMBL" id="CP019698">
    <property type="protein sequence ID" value="AQS60542.1"/>
    <property type="molecule type" value="Genomic_DNA"/>
</dbReference>
<evidence type="ECO:0000313" key="2">
    <source>
        <dbReference type="EMBL" id="AQS60542.1"/>
    </source>
</evidence>
<dbReference type="InterPro" id="IPR015947">
    <property type="entry name" value="PUA-like_sf"/>
</dbReference>
<evidence type="ECO:0000313" key="3">
    <source>
        <dbReference type="Proteomes" id="UP000189464"/>
    </source>
</evidence>
<evidence type="ECO:0000259" key="1">
    <source>
        <dbReference type="Pfam" id="PF01878"/>
    </source>
</evidence>
<dbReference type="OrthoDB" id="9791347at2"/>
<organism evidence="2 3">
    <name type="scientific">Desulforamulus ferrireducens</name>
    <dbReference type="NCBI Taxonomy" id="1833852"/>
    <lineage>
        <taxon>Bacteria</taxon>
        <taxon>Bacillati</taxon>
        <taxon>Bacillota</taxon>
        <taxon>Clostridia</taxon>
        <taxon>Eubacteriales</taxon>
        <taxon>Peptococcaceae</taxon>
        <taxon>Desulforamulus</taxon>
    </lineage>
</organism>
<dbReference type="AlphaFoldDB" id="A0A1S6J0J1"/>
<proteinExistence type="predicted"/>
<dbReference type="SUPFAM" id="SSF88697">
    <property type="entry name" value="PUA domain-like"/>
    <property type="match status" value="1"/>
</dbReference>
<dbReference type="InterPro" id="IPR047197">
    <property type="entry name" value="THYN1-like_EVE"/>
</dbReference>
<dbReference type="KEGG" id="dfg:B0537_07705"/>
<dbReference type="PANTHER" id="PTHR14087:SF7">
    <property type="entry name" value="THYMOCYTE NUCLEAR PROTEIN 1"/>
    <property type="match status" value="1"/>
</dbReference>
<name>A0A1S6J0J1_9FIRM</name>
<protein>
    <submittedName>
        <fullName evidence="2">Ubiquinol-cytochrome C reductase</fullName>
    </submittedName>
</protein>
<gene>
    <name evidence="2" type="ORF">B0537_07705</name>
</gene>
<dbReference type="InterPro" id="IPR002740">
    <property type="entry name" value="EVE_domain"/>
</dbReference>
<sequence length="139" mass="16029">MAYWLAKTEPNCYSYADLARLSRDRWDGVRNFKALKYMRAMELGDLVFIYHTGKEKAIVGVAEVVATAYPDPEEQDPRYIVVDVSPRYPLDRPVTLKEIKANPVFGAWELVHQPRLSVMPVSEEHWTLIHHMAKTDPVT</sequence>
<accession>A0A1S6J0J1</accession>
<dbReference type="InterPro" id="IPR052181">
    <property type="entry name" value="5hmC_binding"/>
</dbReference>
<dbReference type="STRING" id="1833852.B0537_07705"/>
<reference evidence="2 3" key="1">
    <citation type="journal article" date="2016" name="Int. J. Syst. Evol. Microbiol.">
        <title>Desulfotomaculum ferrireducens sp. nov., a moderately thermophilic sulfate-reducing and dissimilatory Fe(III)-reducing bacterium isolated from compost.</title>
        <authorList>
            <person name="Yang G."/>
            <person name="Guo J."/>
            <person name="Zhuang L."/>
            <person name="Yuan Y."/>
            <person name="Zhou S."/>
        </authorList>
    </citation>
    <scope>NUCLEOTIDE SEQUENCE [LARGE SCALE GENOMIC DNA]</scope>
    <source>
        <strain evidence="2 3">GSS09</strain>
    </source>
</reference>